<accession>A0AAV6JSZ9</accession>
<gene>
    <name evidence="1" type="ORF">RHGRI_016069</name>
</gene>
<keyword evidence="2" id="KW-1185">Reference proteome</keyword>
<reference evidence="1 2" key="1">
    <citation type="submission" date="2020-08" db="EMBL/GenBank/DDBJ databases">
        <title>Plant Genome Project.</title>
        <authorList>
            <person name="Zhang R.-G."/>
        </authorList>
    </citation>
    <scope>NUCLEOTIDE SEQUENCE [LARGE SCALE GENOMIC DNA]</scope>
    <source>
        <strain evidence="1">WSP0</strain>
        <tissue evidence="1">Leaf</tissue>
    </source>
</reference>
<dbReference type="EMBL" id="JACTNZ010000006">
    <property type="protein sequence ID" value="KAG5543195.1"/>
    <property type="molecule type" value="Genomic_DNA"/>
</dbReference>
<sequence length="172" mass="20386">MVVPVVVVEWCEMENLSNNSLFWSLKQRRSLTCDLWDLVKNDEHFEIYEEEQIFSLDPTRWRLVFNQDTKLKALADHVERLNTGGGSSSNLAVRNPKDFATRCCWKVIRKTFAHFQSINRKAFGSVEEFQLLVESSFPYYIPALRKKALFFTEKNWPKYRARGSYSEEFERN</sequence>
<evidence type="ECO:0000313" key="2">
    <source>
        <dbReference type="Proteomes" id="UP000823749"/>
    </source>
</evidence>
<comment type="caution">
    <text evidence="1">The sequence shown here is derived from an EMBL/GenBank/DDBJ whole genome shotgun (WGS) entry which is preliminary data.</text>
</comment>
<name>A0AAV6JSZ9_9ERIC</name>
<protein>
    <submittedName>
        <fullName evidence="1">Uncharacterized protein</fullName>
    </submittedName>
</protein>
<organism evidence="1 2">
    <name type="scientific">Rhododendron griersonianum</name>
    <dbReference type="NCBI Taxonomy" id="479676"/>
    <lineage>
        <taxon>Eukaryota</taxon>
        <taxon>Viridiplantae</taxon>
        <taxon>Streptophyta</taxon>
        <taxon>Embryophyta</taxon>
        <taxon>Tracheophyta</taxon>
        <taxon>Spermatophyta</taxon>
        <taxon>Magnoliopsida</taxon>
        <taxon>eudicotyledons</taxon>
        <taxon>Gunneridae</taxon>
        <taxon>Pentapetalae</taxon>
        <taxon>asterids</taxon>
        <taxon>Ericales</taxon>
        <taxon>Ericaceae</taxon>
        <taxon>Ericoideae</taxon>
        <taxon>Rhodoreae</taxon>
        <taxon>Rhododendron</taxon>
    </lineage>
</organism>
<dbReference type="Proteomes" id="UP000823749">
    <property type="component" value="Chromosome 6"/>
</dbReference>
<proteinExistence type="predicted"/>
<evidence type="ECO:0000313" key="1">
    <source>
        <dbReference type="EMBL" id="KAG5543195.1"/>
    </source>
</evidence>
<dbReference type="AlphaFoldDB" id="A0AAV6JSZ9"/>